<dbReference type="GO" id="GO:0004497">
    <property type="term" value="F:monooxygenase activity"/>
    <property type="evidence" value="ECO:0007669"/>
    <property type="project" value="UniProtKB-KW"/>
</dbReference>
<dbReference type="CDD" id="cd04730">
    <property type="entry name" value="NPD_like"/>
    <property type="match status" value="1"/>
</dbReference>
<dbReference type="PANTHER" id="PTHR42747:SF3">
    <property type="entry name" value="NITRONATE MONOOXYGENASE-RELATED"/>
    <property type="match status" value="1"/>
</dbReference>
<evidence type="ECO:0000313" key="12">
    <source>
        <dbReference type="Proteomes" id="UP001339883"/>
    </source>
</evidence>
<sequence length="340" mass="37047">MLNQLNIKYPIFLAPMAGVSTPALAAAVSNAGGLGALGLGSSTIDGAIHQIKQTKLLTPNAFQVNFFCHEEYKLDKEQEKDWIHFLSKEFFRLGKEAPTQLQQLYSSFKNNDDYTNLLLDTKPKAVSFHFGLPSYSQISALKSSGILTMVSVTQLSEALEAQALGIDILIAQGIEAGGHRGMFNPSRESGIFTSDLVSILIEHPQIQLPVVAAGGIMAGDAIRKMLDLGASAAQLGTAFIQCEESAANQSYKNALFQQKNTQITDIISGRPARGLISQWHQILASCHEVQHSGYPYTYDIAKKLSTLDPAFSIYWAGSNVSNIRRLNAQALMETLIEELL</sequence>
<evidence type="ECO:0000313" key="11">
    <source>
        <dbReference type="EMBL" id="MEB5476182.1"/>
    </source>
</evidence>
<evidence type="ECO:0000256" key="4">
    <source>
        <dbReference type="ARBA" id="ARBA00022630"/>
    </source>
</evidence>
<dbReference type="Proteomes" id="UP001339883">
    <property type="component" value="Unassembled WGS sequence"/>
</dbReference>
<organism evidence="11 12">
    <name type="scientific">Acinetobacter pollinis</name>
    <dbReference type="NCBI Taxonomy" id="2605270"/>
    <lineage>
        <taxon>Bacteria</taxon>
        <taxon>Pseudomonadati</taxon>
        <taxon>Pseudomonadota</taxon>
        <taxon>Gammaproteobacteria</taxon>
        <taxon>Moraxellales</taxon>
        <taxon>Moraxellaceae</taxon>
        <taxon>Acinetobacter</taxon>
    </lineage>
</organism>
<dbReference type="RefSeq" id="WP_325774742.1">
    <property type="nucleotide sequence ID" value="NZ_VTDN01000002.1"/>
</dbReference>
<evidence type="ECO:0000256" key="2">
    <source>
        <dbReference type="ARBA" id="ARBA00009881"/>
    </source>
</evidence>
<keyword evidence="4" id="KW-0285">Flavoprotein</keyword>
<comment type="similarity">
    <text evidence="2">Belongs to the nitronate monooxygenase family. NMO class I subfamily.</text>
</comment>
<keyword evidence="3" id="KW-0216">Detoxification</keyword>
<dbReference type="InterPro" id="IPR013785">
    <property type="entry name" value="Aldolase_TIM"/>
</dbReference>
<keyword evidence="10" id="KW-0732">Signal</keyword>
<keyword evidence="5" id="KW-0288">FMN</keyword>
<evidence type="ECO:0000256" key="8">
    <source>
        <dbReference type="ARBA" id="ARBA00031155"/>
    </source>
</evidence>
<feature type="chain" id="PRO_5047416510" description="Propionate 3-nitronate monooxygenase" evidence="10">
    <location>
        <begin position="26"/>
        <end position="340"/>
    </location>
</feature>
<accession>A0ABU6DTC2</accession>
<dbReference type="PANTHER" id="PTHR42747">
    <property type="entry name" value="NITRONATE MONOOXYGENASE-RELATED"/>
    <property type="match status" value="1"/>
</dbReference>
<dbReference type="Gene3D" id="3.20.20.70">
    <property type="entry name" value="Aldolase class I"/>
    <property type="match status" value="1"/>
</dbReference>
<keyword evidence="12" id="KW-1185">Reference proteome</keyword>
<keyword evidence="7 11" id="KW-0503">Monooxygenase</keyword>
<evidence type="ECO:0000256" key="6">
    <source>
        <dbReference type="ARBA" id="ARBA00023002"/>
    </source>
</evidence>
<keyword evidence="6" id="KW-0560">Oxidoreductase</keyword>
<dbReference type="Pfam" id="PF03060">
    <property type="entry name" value="NMO"/>
    <property type="match status" value="1"/>
</dbReference>
<dbReference type="EMBL" id="VTDN01000002">
    <property type="protein sequence ID" value="MEB5476182.1"/>
    <property type="molecule type" value="Genomic_DNA"/>
</dbReference>
<evidence type="ECO:0000256" key="7">
    <source>
        <dbReference type="ARBA" id="ARBA00023033"/>
    </source>
</evidence>
<evidence type="ECO:0000256" key="1">
    <source>
        <dbReference type="ARBA" id="ARBA00001917"/>
    </source>
</evidence>
<dbReference type="InterPro" id="IPR004136">
    <property type="entry name" value="NMO"/>
</dbReference>
<feature type="signal peptide" evidence="10">
    <location>
        <begin position="1"/>
        <end position="25"/>
    </location>
</feature>
<evidence type="ECO:0000256" key="10">
    <source>
        <dbReference type="SAM" id="SignalP"/>
    </source>
</evidence>
<comment type="catalytic activity">
    <reaction evidence="9">
        <text>3 propionate 3-nitronate + 3 O2 + H2O = 3 3-oxopropanoate + 2 nitrate + nitrite + H2O2 + 3 H(+)</text>
        <dbReference type="Rhea" id="RHEA:57332"/>
        <dbReference type="ChEBI" id="CHEBI:15377"/>
        <dbReference type="ChEBI" id="CHEBI:15378"/>
        <dbReference type="ChEBI" id="CHEBI:15379"/>
        <dbReference type="ChEBI" id="CHEBI:16240"/>
        <dbReference type="ChEBI" id="CHEBI:16301"/>
        <dbReference type="ChEBI" id="CHEBI:17632"/>
        <dbReference type="ChEBI" id="CHEBI:33190"/>
        <dbReference type="ChEBI" id="CHEBI:136067"/>
    </reaction>
</comment>
<proteinExistence type="inferred from homology"/>
<evidence type="ECO:0000256" key="9">
    <source>
        <dbReference type="ARBA" id="ARBA00049401"/>
    </source>
</evidence>
<reference evidence="11 12" key="1">
    <citation type="submission" date="2019-08" db="EMBL/GenBank/DDBJ databases">
        <title>Five species of Acinetobacter isolated from floral nectar and animal pollinators.</title>
        <authorList>
            <person name="Hendry T.A."/>
        </authorList>
    </citation>
    <scope>NUCLEOTIDE SEQUENCE [LARGE SCALE GENOMIC DNA]</scope>
    <source>
        <strain evidence="11 12">MD18.27</strain>
    </source>
</reference>
<gene>
    <name evidence="11" type="ORF">I2F25_03805</name>
</gene>
<comment type="cofactor">
    <cofactor evidence="1">
        <name>FMN</name>
        <dbReference type="ChEBI" id="CHEBI:58210"/>
    </cofactor>
</comment>
<evidence type="ECO:0000256" key="5">
    <source>
        <dbReference type="ARBA" id="ARBA00022643"/>
    </source>
</evidence>
<evidence type="ECO:0000256" key="3">
    <source>
        <dbReference type="ARBA" id="ARBA00022575"/>
    </source>
</evidence>
<protein>
    <recommendedName>
        <fullName evidence="8">Propionate 3-nitronate monooxygenase</fullName>
    </recommendedName>
</protein>
<name>A0ABU6DTC2_9GAMM</name>
<comment type="caution">
    <text evidence="11">The sequence shown here is derived from an EMBL/GenBank/DDBJ whole genome shotgun (WGS) entry which is preliminary data.</text>
</comment>
<dbReference type="SUPFAM" id="SSF51412">
    <property type="entry name" value="Inosine monophosphate dehydrogenase (IMPDH)"/>
    <property type="match status" value="1"/>
</dbReference>